<evidence type="ECO:0000313" key="6">
    <source>
        <dbReference type="Proteomes" id="UP001302126"/>
    </source>
</evidence>
<dbReference type="GO" id="GO:0051059">
    <property type="term" value="F:NF-kappaB binding"/>
    <property type="evidence" value="ECO:0007669"/>
    <property type="project" value="TreeGrafter"/>
</dbReference>
<comment type="caution">
    <text evidence="5">The sequence shown here is derived from an EMBL/GenBank/DDBJ whole genome shotgun (WGS) entry which is preliminary data.</text>
</comment>
<feature type="compositionally biased region" description="Low complexity" evidence="4">
    <location>
        <begin position="248"/>
        <end position="258"/>
    </location>
</feature>
<dbReference type="GO" id="GO:0071356">
    <property type="term" value="P:cellular response to tumor necrosis factor"/>
    <property type="evidence" value="ECO:0007669"/>
    <property type="project" value="TreeGrafter"/>
</dbReference>
<dbReference type="Pfam" id="PF12796">
    <property type="entry name" value="Ank_2"/>
    <property type="match status" value="1"/>
</dbReference>
<reference evidence="5" key="2">
    <citation type="submission" date="2023-05" db="EMBL/GenBank/DDBJ databases">
        <authorList>
            <consortium name="Lawrence Berkeley National Laboratory"/>
            <person name="Steindorff A."/>
            <person name="Hensen N."/>
            <person name="Bonometti L."/>
            <person name="Westerberg I."/>
            <person name="Brannstrom I.O."/>
            <person name="Guillou S."/>
            <person name="Cros-Aarteil S."/>
            <person name="Calhoun S."/>
            <person name="Haridas S."/>
            <person name="Kuo A."/>
            <person name="Mondo S."/>
            <person name="Pangilinan J."/>
            <person name="Riley R."/>
            <person name="Labutti K."/>
            <person name="Andreopoulos B."/>
            <person name="Lipzen A."/>
            <person name="Chen C."/>
            <person name="Yanf M."/>
            <person name="Daum C."/>
            <person name="Ng V."/>
            <person name="Clum A."/>
            <person name="Ohm R."/>
            <person name="Martin F."/>
            <person name="Silar P."/>
            <person name="Natvig D."/>
            <person name="Lalanne C."/>
            <person name="Gautier V."/>
            <person name="Ament-Velasquez S.L."/>
            <person name="Kruys A."/>
            <person name="Hutchinson M.I."/>
            <person name="Powell A.J."/>
            <person name="Barry K."/>
            <person name="Miller A.N."/>
            <person name="Grigoriev I.V."/>
            <person name="Debuchy R."/>
            <person name="Gladieux P."/>
            <person name="Thoren M.H."/>
            <person name="Johannesson H."/>
        </authorList>
    </citation>
    <scope>NUCLEOTIDE SEQUENCE</scope>
    <source>
        <strain evidence="5">PSN309</strain>
    </source>
</reference>
<dbReference type="InterPro" id="IPR036770">
    <property type="entry name" value="Ankyrin_rpt-contain_sf"/>
</dbReference>
<evidence type="ECO:0000256" key="1">
    <source>
        <dbReference type="ARBA" id="ARBA00022737"/>
    </source>
</evidence>
<keyword evidence="2 3" id="KW-0040">ANK repeat</keyword>
<feature type="region of interest" description="Disordered" evidence="4">
    <location>
        <begin position="241"/>
        <end position="263"/>
    </location>
</feature>
<dbReference type="PANTHER" id="PTHR46680:SF3">
    <property type="entry name" value="NF-KAPPA-B INHIBITOR CACTUS"/>
    <property type="match status" value="1"/>
</dbReference>
<sequence length="292" mass="31913">MLSGDGDGVVKLLLRRGANPYFTDATDGNTPLYRLAMHGWTAAGWEMLNQTRNCGLQAPHDLLHIRNKQNQSALHVASRYDQSVFAEMLLKDFYRPDCCGGACFFSNLNCGSDLNARDVATGETPLITVVRRFQPTVVNKLVNIGAEISVMDKGGQTAIEHVRVQSQRGVSDIYVTLRQVEMERNKSLLRVQNAQNGWRANVLRLGYPKSAEDLVPKGEKKDYNSGTLGMIVRSIASFSSLKSKKGSGSKNSTGSKKGLAAEKGIQSEKGIRSEKGVLVEKAVLLEKEAVIA</sequence>
<dbReference type="PROSITE" id="PS50088">
    <property type="entry name" value="ANK_REPEAT"/>
    <property type="match status" value="1"/>
</dbReference>
<dbReference type="Gene3D" id="1.25.40.20">
    <property type="entry name" value="Ankyrin repeat-containing domain"/>
    <property type="match status" value="1"/>
</dbReference>
<name>A0AAN7AF91_9PEZI</name>
<feature type="repeat" description="ANK" evidence="3">
    <location>
        <begin position="121"/>
        <end position="153"/>
    </location>
</feature>
<evidence type="ECO:0000256" key="2">
    <source>
        <dbReference type="ARBA" id="ARBA00023043"/>
    </source>
</evidence>
<evidence type="ECO:0000313" key="5">
    <source>
        <dbReference type="EMBL" id="KAK4185078.1"/>
    </source>
</evidence>
<keyword evidence="1" id="KW-0677">Repeat</keyword>
<dbReference type="InterPro" id="IPR051070">
    <property type="entry name" value="NF-kappa-B_inhibitor"/>
</dbReference>
<evidence type="ECO:0000256" key="3">
    <source>
        <dbReference type="PROSITE-ProRule" id="PRU00023"/>
    </source>
</evidence>
<dbReference type="SMART" id="SM00248">
    <property type="entry name" value="ANK"/>
    <property type="match status" value="2"/>
</dbReference>
<reference evidence="5" key="1">
    <citation type="journal article" date="2023" name="Mol. Phylogenet. Evol.">
        <title>Genome-scale phylogeny and comparative genomics of the fungal order Sordariales.</title>
        <authorList>
            <person name="Hensen N."/>
            <person name="Bonometti L."/>
            <person name="Westerberg I."/>
            <person name="Brannstrom I.O."/>
            <person name="Guillou S."/>
            <person name="Cros-Aarteil S."/>
            <person name="Calhoun S."/>
            <person name="Haridas S."/>
            <person name="Kuo A."/>
            <person name="Mondo S."/>
            <person name="Pangilinan J."/>
            <person name="Riley R."/>
            <person name="LaButti K."/>
            <person name="Andreopoulos B."/>
            <person name="Lipzen A."/>
            <person name="Chen C."/>
            <person name="Yan M."/>
            <person name="Daum C."/>
            <person name="Ng V."/>
            <person name="Clum A."/>
            <person name="Steindorff A."/>
            <person name="Ohm R.A."/>
            <person name="Martin F."/>
            <person name="Silar P."/>
            <person name="Natvig D.O."/>
            <person name="Lalanne C."/>
            <person name="Gautier V."/>
            <person name="Ament-Velasquez S.L."/>
            <person name="Kruys A."/>
            <person name="Hutchinson M.I."/>
            <person name="Powell A.J."/>
            <person name="Barry K."/>
            <person name="Miller A.N."/>
            <person name="Grigoriev I.V."/>
            <person name="Debuchy R."/>
            <person name="Gladieux P."/>
            <person name="Hiltunen Thoren M."/>
            <person name="Johannesson H."/>
        </authorList>
    </citation>
    <scope>NUCLEOTIDE SEQUENCE</scope>
    <source>
        <strain evidence="5">PSN309</strain>
    </source>
</reference>
<dbReference type="PANTHER" id="PTHR46680">
    <property type="entry name" value="NF-KAPPA-B INHIBITOR ALPHA"/>
    <property type="match status" value="1"/>
</dbReference>
<evidence type="ECO:0000256" key="4">
    <source>
        <dbReference type="SAM" id="MobiDB-lite"/>
    </source>
</evidence>
<proteinExistence type="predicted"/>
<dbReference type="Proteomes" id="UP001302126">
    <property type="component" value="Unassembled WGS sequence"/>
</dbReference>
<dbReference type="SUPFAM" id="SSF48403">
    <property type="entry name" value="Ankyrin repeat"/>
    <property type="match status" value="1"/>
</dbReference>
<dbReference type="EMBL" id="MU864463">
    <property type="protein sequence ID" value="KAK4185078.1"/>
    <property type="molecule type" value="Genomic_DNA"/>
</dbReference>
<dbReference type="InterPro" id="IPR002110">
    <property type="entry name" value="Ankyrin_rpt"/>
</dbReference>
<organism evidence="5 6">
    <name type="scientific">Podospora australis</name>
    <dbReference type="NCBI Taxonomy" id="1536484"/>
    <lineage>
        <taxon>Eukaryota</taxon>
        <taxon>Fungi</taxon>
        <taxon>Dikarya</taxon>
        <taxon>Ascomycota</taxon>
        <taxon>Pezizomycotina</taxon>
        <taxon>Sordariomycetes</taxon>
        <taxon>Sordariomycetidae</taxon>
        <taxon>Sordariales</taxon>
        <taxon>Podosporaceae</taxon>
        <taxon>Podospora</taxon>
    </lineage>
</organism>
<dbReference type="GO" id="GO:0005829">
    <property type="term" value="C:cytosol"/>
    <property type="evidence" value="ECO:0007669"/>
    <property type="project" value="TreeGrafter"/>
</dbReference>
<protein>
    <submittedName>
        <fullName evidence="5">Ankyrin repeat-containing domain protein</fullName>
    </submittedName>
</protein>
<accession>A0AAN7AF91</accession>
<gene>
    <name evidence="5" type="ORF">QBC35DRAFT_476700</name>
</gene>
<dbReference type="AlphaFoldDB" id="A0AAN7AF91"/>
<keyword evidence="6" id="KW-1185">Reference proteome</keyword>